<comment type="caution">
    <text evidence="1">The sequence shown here is derived from an EMBL/GenBank/DDBJ whole genome shotgun (WGS) entry which is preliminary data.</text>
</comment>
<sequence>MSRILLFCVAEEAKPFIPKVLREFSHKENSPLLYWLVESNVCPEDQAGFKLELNDDEPFESDFINASKEQCQKWAQENWDKVDGISHEDIAIADERTARDGTILMSSWHFDKVNFEGWGPLPPRVPAWYDFRVHHRAVDAFETSQH</sequence>
<dbReference type="EMBL" id="JAQIZZ010000005">
    <property type="protein sequence ID" value="KAJ5541295.1"/>
    <property type="molecule type" value="Genomic_DNA"/>
</dbReference>
<protein>
    <submittedName>
        <fullName evidence="1">Uncharacterized protein</fullName>
    </submittedName>
</protein>
<gene>
    <name evidence="1" type="ORF">N7494_006371</name>
</gene>
<proteinExistence type="predicted"/>
<evidence type="ECO:0000313" key="1">
    <source>
        <dbReference type="EMBL" id="KAJ5541295.1"/>
    </source>
</evidence>
<keyword evidence="2" id="KW-1185">Reference proteome</keyword>
<accession>A0AAD6CW44</accession>
<evidence type="ECO:0000313" key="2">
    <source>
        <dbReference type="Proteomes" id="UP001220324"/>
    </source>
</evidence>
<dbReference type="Proteomes" id="UP001220324">
    <property type="component" value="Unassembled WGS sequence"/>
</dbReference>
<organism evidence="1 2">
    <name type="scientific">Penicillium frequentans</name>
    <dbReference type="NCBI Taxonomy" id="3151616"/>
    <lineage>
        <taxon>Eukaryota</taxon>
        <taxon>Fungi</taxon>
        <taxon>Dikarya</taxon>
        <taxon>Ascomycota</taxon>
        <taxon>Pezizomycotina</taxon>
        <taxon>Eurotiomycetes</taxon>
        <taxon>Eurotiomycetidae</taxon>
        <taxon>Eurotiales</taxon>
        <taxon>Aspergillaceae</taxon>
        <taxon>Penicillium</taxon>
    </lineage>
</organism>
<name>A0AAD6CW44_9EURO</name>
<dbReference type="AlphaFoldDB" id="A0AAD6CW44"/>
<reference evidence="1 2" key="1">
    <citation type="journal article" date="2023" name="IMA Fungus">
        <title>Comparative genomic study of the Penicillium genus elucidates a diverse pangenome and 15 lateral gene transfer events.</title>
        <authorList>
            <person name="Petersen C."/>
            <person name="Sorensen T."/>
            <person name="Nielsen M.R."/>
            <person name="Sondergaard T.E."/>
            <person name="Sorensen J.L."/>
            <person name="Fitzpatrick D.A."/>
            <person name="Frisvad J.C."/>
            <person name="Nielsen K.L."/>
        </authorList>
    </citation>
    <scope>NUCLEOTIDE SEQUENCE [LARGE SCALE GENOMIC DNA]</scope>
    <source>
        <strain evidence="1 2">IBT 35679</strain>
    </source>
</reference>